<gene>
    <name evidence="3" type="ORF">EBB06_04215</name>
</gene>
<dbReference type="InterPro" id="IPR037108">
    <property type="entry name" value="TM1727-like_C_sf"/>
</dbReference>
<name>A0ABY0FHS8_9NEIS</name>
<dbReference type="PANTHER" id="PTHR40459:SF1">
    <property type="entry name" value="CONSERVED HYPOTHETICAL ALANINE AND LEUCINE RICH PROTEIN"/>
    <property type="match status" value="1"/>
</dbReference>
<proteinExistence type="predicted"/>
<dbReference type="RefSeq" id="WP_129211797.1">
    <property type="nucleotide sequence ID" value="NZ_REGR01000002.1"/>
</dbReference>
<accession>A0ABY0FHS8</accession>
<feature type="domain" description="Putative oxidoreductase/dehydrogenase Rossmann-like" evidence="1">
    <location>
        <begin position="4"/>
        <end position="118"/>
    </location>
</feature>
<dbReference type="Gene3D" id="3.40.50.720">
    <property type="entry name" value="NAD(P)-binding Rossmann-like Domain"/>
    <property type="match status" value="1"/>
</dbReference>
<evidence type="ECO:0000313" key="4">
    <source>
        <dbReference type="Proteomes" id="UP000290682"/>
    </source>
</evidence>
<dbReference type="Pfam" id="PF10728">
    <property type="entry name" value="DUF2520"/>
    <property type="match status" value="1"/>
</dbReference>
<dbReference type="Pfam" id="PF10727">
    <property type="entry name" value="Rossmann-like"/>
    <property type="match status" value="1"/>
</dbReference>
<dbReference type="InterPro" id="IPR018931">
    <property type="entry name" value="DUF2520"/>
</dbReference>
<dbReference type="EMBL" id="REGR01000002">
    <property type="protein sequence ID" value="RXZ45103.1"/>
    <property type="molecule type" value="Genomic_DNA"/>
</dbReference>
<dbReference type="Gene3D" id="1.10.1040.20">
    <property type="entry name" value="ProC-like, C-terminal domain"/>
    <property type="match status" value="1"/>
</dbReference>
<organism evidence="3 4">
    <name type="scientific">Crenobacter cavernae</name>
    <dbReference type="NCBI Taxonomy" id="2290923"/>
    <lineage>
        <taxon>Bacteria</taxon>
        <taxon>Pseudomonadati</taxon>
        <taxon>Pseudomonadota</taxon>
        <taxon>Betaproteobacteria</taxon>
        <taxon>Neisseriales</taxon>
        <taxon>Neisseriaceae</taxon>
        <taxon>Crenobacter</taxon>
    </lineage>
</organism>
<evidence type="ECO:0000313" key="3">
    <source>
        <dbReference type="EMBL" id="RXZ45103.1"/>
    </source>
</evidence>
<comment type="caution">
    <text evidence="3">The sequence shown here is derived from an EMBL/GenBank/DDBJ whole genome shotgun (WGS) entry which is preliminary data.</text>
</comment>
<dbReference type="InterPro" id="IPR008927">
    <property type="entry name" value="6-PGluconate_DH-like_C_sf"/>
</dbReference>
<sequence>MITLNIVGAGRLGQSLARLAADSGRYRIAGVLCRGRAHADAAVAFIGAGTPCTDVNTLPCAELTLIAVPDARIAEVAAALAGHAFSPGALAFHASGAGEVGLLAPLAARGVAVGCLHPAYSFADPARAAAGFAGTPCAIDGDDAVVARLTTLAEAVGGAPFRLAPGGKAAYHAALSVASNYLVTLTALAGRLARDAGVPDAAVAGLIGPLMRQTLDNALTLGPAAALTGPIVRGDAGTVARHLAVFSAGDDAAAYRALGRLTLALAQESGRPDAAGHAALRVLLGEPFSPL</sequence>
<dbReference type="SUPFAM" id="SSF51735">
    <property type="entry name" value="NAD(P)-binding Rossmann-fold domains"/>
    <property type="match status" value="1"/>
</dbReference>
<evidence type="ECO:0000259" key="2">
    <source>
        <dbReference type="Pfam" id="PF10728"/>
    </source>
</evidence>
<dbReference type="InterPro" id="IPR019665">
    <property type="entry name" value="OxRdtase/DH_put_Rossmann_dom"/>
</dbReference>
<protein>
    <submittedName>
        <fullName evidence="3">DUF2520 domain-containing protein</fullName>
    </submittedName>
</protein>
<dbReference type="PANTHER" id="PTHR40459">
    <property type="entry name" value="CONSERVED HYPOTHETICAL ALANINE AND LEUCINE RICH PROTEIN"/>
    <property type="match status" value="1"/>
</dbReference>
<dbReference type="InterPro" id="IPR036291">
    <property type="entry name" value="NAD(P)-bd_dom_sf"/>
</dbReference>
<reference evidence="3 4" key="1">
    <citation type="submission" date="2018-10" db="EMBL/GenBank/DDBJ databases">
        <title>Draft genome of Fastidiocella sp. strain 375T, a bacterium isolated from a karstic cave dripping water.</title>
        <authorList>
            <person name="Coelho C."/>
            <person name="Verissimo A."/>
            <person name="Tiago I."/>
        </authorList>
    </citation>
    <scope>NUCLEOTIDE SEQUENCE [LARGE SCALE GENOMIC DNA]</scope>
    <source>
        <strain evidence="3 4">CAVE-375</strain>
    </source>
</reference>
<dbReference type="SUPFAM" id="SSF48179">
    <property type="entry name" value="6-phosphogluconate dehydrogenase C-terminal domain-like"/>
    <property type="match status" value="1"/>
</dbReference>
<dbReference type="Proteomes" id="UP000290682">
    <property type="component" value="Unassembled WGS sequence"/>
</dbReference>
<feature type="domain" description="DUF2520" evidence="2">
    <location>
        <begin position="135"/>
        <end position="260"/>
    </location>
</feature>
<keyword evidence="4" id="KW-1185">Reference proteome</keyword>
<evidence type="ECO:0000259" key="1">
    <source>
        <dbReference type="Pfam" id="PF10727"/>
    </source>
</evidence>